<dbReference type="InterPro" id="IPR007235">
    <property type="entry name" value="Glyco_trans_28_C"/>
</dbReference>
<dbReference type="PANTHER" id="PTHR21015">
    <property type="entry name" value="UDP-N-ACETYLGLUCOSAMINE--N-ACETYLMURAMYL-(PENTAPEPTIDE) PYROPHOSPHORYL-UNDECAPRENOL N-ACETYLGLUCOSAMINE TRANSFERASE 1"/>
    <property type="match status" value="1"/>
</dbReference>
<evidence type="ECO:0000313" key="13">
    <source>
        <dbReference type="EMBL" id="MBR8828115.1"/>
    </source>
</evidence>
<comment type="function">
    <text evidence="10">Cell wall formation. Catalyzes the transfer of a GlcNAc subunit on undecaprenyl-pyrophosphoryl-MurNAc-pentapeptide (lipid intermediate I) to form undecaprenyl-pyrophosphoryl-MurNAc-(pentapeptide)GlcNAc (lipid intermediate II).</text>
</comment>
<dbReference type="AlphaFoldDB" id="A0A941JV26"/>
<dbReference type="GO" id="GO:0051301">
    <property type="term" value="P:cell division"/>
    <property type="evidence" value="ECO:0007669"/>
    <property type="project" value="UniProtKB-KW"/>
</dbReference>
<evidence type="ECO:0000256" key="4">
    <source>
        <dbReference type="ARBA" id="ARBA00022679"/>
    </source>
</evidence>
<evidence type="ECO:0000256" key="10">
    <source>
        <dbReference type="HAMAP-Rule" id="MF_00033"/>
    </source>
</evidence>
<dbReference type="Gene3D" id="3.40.50.2000">
    <property type="entry name" value="Glycogen Phosphorylase B"/>
    <property type="match status" value="2"/>
</dbReference>
<dbReference type="GO" id="GO:0009252">
    <property type="term" value="P:peptidoglycan biosynthetic process"/>
    <property type="evidence" value="ECO:0007669"/>
    <property type="project" value="UniProtKB-UniRule"/>
</dbReference>
<comment type="similarity">
    <text evidence="10">Belongs to the glycosyltransferase 28 family. MurG subfamily.</text>
</comment>
<evidence type="ECO:0000256" key="3">
    <source>
        <dbReference type="ARBA" id="ARBA00022676"/>
    </source>
</evidence>
<name>A0A941JV26_9CHRO</name>
<dbReference type="HAMAP" id="MF_00033">
    <property type="entry name" value="MurG"/>
    <property type="match status" value="1"/>
</dbReference>
<dbReference type="NCBIfam" id="TIGR01133">
    <property type="entry name" value="murG"/>
    <property type="match status" value="1"/>
</dbReference>
<keyword evidence="3 10" id="KW-0328">Glycosyltransferase</keyword>
<dbReference type="InterPro" id="IPR006009">
    <property type="entry name" value="GlcNAc_MurG"/>
</dbReference>
<dbReference type="GO" id="GO:0005975">
    <property type="term" value="P:carbohydrate metabolic process"/>
    <property type="evidence" value="ECO:0007669"/>
    <property type="project" value="InterPro"/>
</dbReference>
<feature type="binding site" evidence="10">
    <location>
        <position position="192"/>
    </location>
    <ligand>
        <name>UDP-N-acetyl-alpha-D-glucosamine</name>
        <dbReference type="ChEBI" id="CHEBI:57705"/>
    </ligand>
</feature>
<feature type="binding site" evidence="10">
    <location>
        <position position="286"/>
    </location>
    <ligand>
        <name>UDP-N-acetyl-alpha-D-glucosamine</name>
        <dbReference type="ChEBI" id="CHEBI:57705"/>
    </ligand>
</feature>
<protein>
    <recommendedName>
        <fullName evidence="10">UDP-N-acetylglucosamine--N-acetylmuramyl-(pentapeptide) pyrophosphoryl-undecaprenol N-acetylglucosamine transferase</fullName>
        <ecNumber evidence="10">2.4.1.227</ecNumber>
    </recommendedName>
    <alternativeName>
        <fullName evidence="10">Undecaprenyl-PP-MurNAc-pentapeptide-UDPGlcNAc GlcNAc transferase</fullName>
    </alternativeName>
</protein>
<evidence type="ECO:0000256" key="6">
    <source>
        <dbReference type="ARBA" id="ARBA00022984"/>
    </source>
</evidence>
<comment type="catalytic activity">
    <reaction evidence="10">
        <text>di-trans,octa-cis-undecaprenyl diphospho-N-acetyl-alpha-D-muramoyl-L-alanyl-D-glutamyl-meso-2,6-diaminopimeloyl-D-alanyl-D-alanine + UDP-N-acetyl-alpha-D-glucosamine = di-trans,octa-cis-undecaprenyl diphospho-[N-acetyl-alpha-D-glucosaminyl-(1-&gt;4)]-N-acetyl-alpha-D-muramoyl-L-alanyl-D-glutamyl-meso-2,6-diaminopimeloyl-D-alanyl-D-alanine + UDP + H(+)</text>
        <dbReference type="Rhea" id="RHEA:31227"/>
        <dbReference type="ChEBI" id="CHEBI:15378"/>
        <dbReference type="ChEBI" id="CHEBI:57705"/>
        <dbReference type="ChEBI" id="CHEBI:58223"/>
        <dbReference type="ChEBI" id="CHEBI:61387"/>
        <dbReference type="ChEBI" id="CHEBI:61388"/>
        <dbReference type="EC" id="2.4.1.227"/>
    </reaction>
</comment>
<dbReference type="PANTHER" id="PTHR21015:SF22">
    <property type="entry name" value="GLYCOSYLTRANSFERASE"/>
    <property type="match status" value="1"/>
</dbReference>
<dbReference type="EMBL" id="JADQBC010000055">
    <property type="protein sequence ID" value="MBR8828115.1"/>
    <property type="molecule type" value="Genomic_DNA"/>
</dbReference>
<keyword evidence="9 10" id="KW-0961">Cell wall biogenesis/degradation</keyword>
<evidence type="ECO:0000256" key="2">
    <source>
        <dbReference type="ARBA" id="ARBA00022618"/>
    </source>
</evidence>
<comment type="subcellular location">
    <subcellularLocation>
        <location evidence="10">Cell membrane</location>
        <topology evidence="10">Peripheral membrane protein</topology>
        <orientation evidence="10">Cytoplasmic side</orientation>
    </subcellularLocation>
</comment>
<feature type="domain" description="Glycosyl transferase family 28 C-terminal" evidence="12">
    <location>
        <begin position="186"/>
        <end position="342"/>
    </location>
</feature>
<dbReference type="GO" id="GO:0008360">
    <property type="term" value="P:regulation of cell shape"/>
    <property type="evidence" value="ECO:0007669"/>
    <property type="project" value="UniProtKB-KW"/>
</dbReference>
<dbReference type="Pfam" id="PF03033">
    <property type="entry name" value="Glyco_transf_28"/>
    <property type="match status" value="1"/>
</dbReference>
<dbReference type="GO" id="GO:0071555">
    <property type="term" value="P:cell wall organization"/>
    <property type="evidence" value="ECO:0007669"/>
    <property type="project" value="UniProtKB-KW"/>
</dbReference>
<gene>
    <name evidence="10 13" type="primary">murG</name>
    <name evidence="13" type="ORF">DSM107014_09505</name>
</gene>
<evidence type="ECO:0000256" key="5">
    <source>
        <dbReference type="ARBA" id="ARBA00022960"/>
    </source>
</evidence>
<evidence type="ECO:0000256" key="9">
    <source>
        <dbReference type="ARBA" id="ARBA00023316"/>
    </source>
</evidence>
<feature type="domain" description="Glycosyltransferase family 28 N-terminal" evidence="11">
    <location>
        <begin position="9"/>
        <end position="143"/>
    </location>
</feature>
<keyword evidence="7 10" id="KW-0472">Membrane</keyword>
<reference evidence="13" key="1">
    <citation type="submission" date="2021-02" db="EMBL/GenBank/DDBJ databases">
        <title>Metagenome analyses of Stigonema ocellatum DSM 106950, Chlorogloea purpurea SAG 13.99 and Gomphosphaeria aponina DSM 107014.</title>
        <authorList>
            <person name="Marter P."/>
            <person name="Huang S."/>
        </authorList>
    </citation>
    <scope>NUCLEOTIDE SEQUENCE</scope>
    <source>
        <strain evidence="13">JP213</strain>
    </source>
</reference>
<comment type="caution">
    <text evidence="13">The sequence shown here is derived from an EMBL/GenBank/DDBJ whole genome shotgun (WGS) entry which is preliminary data.</text>
</comment>
<feature type="binding site" evidence="10">
    <location>
        <position position="166"/>
    </location>
    <ligand>
        <name>UDP-N-acetyl-alpha-D-glucosamine</name>
        <dbReference type="ChEBI" id="CHEBI:57705"/>
    </ligand>
</feature>
<proteinExistence type="inferred from homology"/>
<keyword evidence="5 10" id="KW-0133">Cell shape</keyword>
<dbReference type="GO" id="GO:0005886">
    <property type="term" value="C:plasma membrane"/>
    <property type="evidence" value="ECO:0007669"/>
    <property type="project" value="UniProtKB-SubCell"/>
</dbReference>
<evidence type="ECO:0000313" key="14">
    <source>
        <dbReference type="Proteomes" id="UP000767446"/>
    </source>
</evidence>
<keyword evidence="2 10" id="KW-0132">Cell division</keyword>
<evidence type="ECO:0000256" key="8">
    <source>
        <dbReference type="ARBA" id="ARBA00023306"/>
    </source>
</evidence>
<evidence type="ECO:0000256" key="1">
    <source>
        <dbReference type="ARBA" id="ARBA00022475"/>
    </source>
</evidence>
<organism evidence="13 14">
    <name type="scientific">Gomphosphaeria aponina SAG 52.96 = DSM 107014</name>
    <dbReference type="NCBI Taxonomy" id="1521640"/>
    <lineage>
        <taxon>Bacteria</taxon>
        <taxon>Bacillati</taxon>
        <taxon>Cyanobacteriota</taxon>
        <taxon>Cyanophyceae</taxon>
        <taxon>Oscillatoriophycideae</taxon>
        <taxon>Chroococcales</taxon>
        <taxon>Gomphosphaeriaceae</taxon>
        <taxon>Gomphosphaeria</taxon>
    </lineage>
</organism>
<keyword evidence="6 10" id="KW-0573">Peptidoglycan synthesis</keyword>
<comment type="pathway">
    <text evidence="10">Cell wall biogenesis; peptidoglycan biosynthesis.</text>
</comment>
<evidence type="ECO:0000259" key="12">
    <source>
        <dbReference type="Pfam" id="PF04101"/>
    </source>
</evidence>
<evidence type="ECO:0000259" key="11">
    <source>
        <dbReference type="Pfam" id="PF03033"/>
    </source>
</evidence>
<dbReference type="EC" id="2.4.1.227" evidence="10"/>
<dbReference type="Pfam" id="PF04101">
    <property type="entry name" value="Glyco_tran_28_C"/>
    <property type="match status" value="1"/>
</dbReference>
<dbReference type="CDD" id="cd03785">
    <property type="entry name" value="GT28_MurG"/>
    <property type="match status" value="1"/>
</dbReference>
<dbReference type="InterPro" id="IPR004276">
    <property type="entry name" value="GlycoTrans_28_N"/>
</dbReference>
<keyword evidence="4 10" id="KW-0808">Transferase</keyword>
<accession>A0A941JV26</accession>
<feature type="binding site" evidence="10">
    <location>
        <position position="125"/>
    </location>
    <ligand>
        <name>UDP-N-acetyl-alpha-D-glucosamine</name>
        <dbReference type="ChEBI" id="CHEBI:57705"/>
    </ligand>
</feature>
<keyword evidence="1 10" id="KW-1003">Cell membrane</keyword>
<dbReference type="SUPFAM" id="SSF53756">
    <property type="entry name" value="UDP-Glycosyltransferase/glycogen phosphorylase"/>
    <property type="match status" value="1"/>
</dbReference>
<evidence type="ECO:0000256" key="7">
    <source>
        <dbReference type="ARBA" id="ARBA00023136"/>
    </source>
</evidence>
<sequence length="368" mass="40313">MSPTSTRLLIAASGTGGHLFPALALAEQLQDYEIEWLGTPNRLEQTLVPHFYPLHTISVEGLQKPLSLNTLKILQGFITATIFQVRRLLKERKIDAVFTTGGYIAAPAILAARLQGLPVILHESNFIPGKVTRLFSPFTHAVALGFADTAKYLPRAKTFWVGTPVRSEFCQPQPLDLPIPPDAFLIVVIGGSQGAVALNQLVRQCVQAWFEARVWVVHLTGEQDQDRAILQHPQYFSLPFYQQMAGLLQRANLAISRAGAGSLTELAITHTPAILVPYPYGAEDHQTFNAQVFAAAGAAYVYPQAQLTAAILASTVLDLVRSPILLQKMKEKMATLAKTDSASLLAELVAQTIFNYPKKSDLLNHKKT</sequence>
<keyword evidence="8 10" id="KW-0131">Cell cycle</keyword>
<dbReference type="Proteomes" id="UP000767446">
    <property type="component" value="Unassembled WGS sequence"/>
</dbReference>
<dbReference type="GO" id="GO:0050511">
    <property type="term" value="F:undecaprenyldiphospho-muramoylpentapeptide beta-N-acetylglucosaminyltransferase activity"/>
    <property type="evidence" value="ECO:0007669"/>
    <property type="project" value="UniProtKB-UniRule"/>
</dbReference>
<feature type="binding site" evidence="10">
    <location>
        <begin position="15"/>
        <end position="17"/>
    </location>
    <ligand>
        <name>UDP-N-acetyl-alpha-D-glucosamine</name>
        <dbReference type="ChEBI" id="CHEBI:57705"/>
    </ligand>
</feature>
<comment type="caution">
    <text evidence="10">Lacks conserved residue(s) required for the propagation of feature annotation.</text>
</comment>